<protein>
    <submittedName>
        <fullName evidence="2">Uncharacterized protein</fullName>
    </submittedName>
</protein>
<accession>A0A9X1QS38</accession>
<dbReference type="PROSITE" id="PS51257">
    <property type="entry name" value="PROKAR_LIPOPROTEIN"/>
    <property type="match status" value="1"/>
</dbReference>
<dbReference type="AlphaFoldDB" id="A0A9X1QS38"/>
<organism evidence="2 3">
    <name type="scientific">Corynebacterium uropygiale</name>
    <dbReference type="NCBI Taxonomy" id="1775911"/>
    <lineage>
        <taxon>Bacteria</taxon>
        <taxon>Bacillati</taxon>
        <taxon>Actinomycetota</taxon>
        <taxon>Actinomycetes</taxon>
        <taxon>Mycobacteriales</taxon>
        <taxon>Corynebacteriaceae</taxon>
        <taxon>Corynebacterium</taxon>
    </lineage>
</organism>
<evidence type="ECO:0000313" key="2">
    <source>
        <dbReference type="EMBL" id="MCF4007165.1"/>
    </source>
</evidence>
<reference evidence="2" key="1">
    <citation type="submission" date="2022-01" db="EMBL/GenBank/DDBJ databases">
        <title>Corynebacterium sp. nov isolated from isolated from the feces of the greater white-fronted geese (Anser albifrons) at Poyang Lake, PR China.</title>
        <authorList>
            <person name="Liu Q."/>
        </authorList>
    </citation>
    <scope>NUCLEOTIDE SEQUENCE</scope>
    <source>
        <strain evidence="2">JCM 32435</strain>
    </source>
</reference>
<dbReference type="Proteomes" id="UP001139336">
    <property type="component" value="Unassembled WGS sequence"/>
</dbReference>
<comment type="caution">
    <text evidence="2">The sequence shown here is derived from an EMBL/GenBank/DDBJ whole genome shotgun (WGS) entry which is preliminary data.</text>
</comment>
<evidence type="ECO:0000256" key="1">
    <source>
        <dbReference type="SAM" id="MobiDB-lite"/>
    </source>
</evidence>
<feature type="compositionally biased region" description="Low complexity" evidence="1">
    <location>
        <begin position="33"/>
        <end position="72"/>
    </location>
</feature>
<dbReference type="RefSeq" id="WP_236119536.1">
    <property type="nucleotide sequence ID" value="NZ_JAKGSI010000004.1"/>
</dbReference>
<gene>
    <name evidence="2" type="ORF">L1O03_08265</name>
</gene>
<dbReference type="EMBL" id="JAKGSI010000004">
    <property type="protein sequence ID" value="MCF4007165.1"/>
    <property type="molecule type" value="Genomic_DNA"/>
</dbReference>
<evidence type="ECO:0000313" key="3">
    <source>
        <dbReference type="Proteomes" id="UP001139336"/>
    </source>
</evidence>
<feature type="region of interest" description="Disordered" evidence="1">
    <location>
        <begin position="30"/>
        <end position="74"/>
    </location>
</feature>
<sequence>MRRRVAAVVIIVVLVLLLIWGLVSCGGGKNEEPTPAASVSSSSSAAPTTESSSETTSASASESPSETTSSVVKDPNATCTLSDLIITARSDRPSYGPQDTPIFYMSVDNPTAADCEIDLDAQPLRFEVYEMATNRRVWADVDCTQSEATGKRVFEAGKATTFEAQWSRASSAPQQCEGREPVAPGGYFLHGVVGDNPSAAYTFNLG</sequence>
<name>A0A9X1QS38_9CORY</name>
<proteinExistence type="predicted"/>
<keyword evidence="3" id="KW-1185">Reference proteome</keyword>